<dbReference type="Proteomes" id="UP000198504">
    <property type="component" value="Unassembled WGS sequence"/>
</dbReference>
<evidence type="ECO:0000313" key="2">
    <source>
        <dbReference type="EMBL" id="SEQ56017.1"/>
    </source>
</evidence>
<dbReference type="EMBL" id="FOFA01000004">
    <property type="protein sequence ID" value="SEQ56017.1"/>
    <property type="molecule type" value="Genomic_DNA"/>
</dbReference>
<keyword evidence="1" id="KW-0732">Signal</keyword>
<sequence>MRITHAIAAAALTAGLVAGAPAAAQAAPVAPPTAHAWHAQESAAPAKKAAKAKTKISADAPSEVKAGDDIEVTAKLTRKSGKKYKAYAGKKLELVLLDAPGADTGVIIDKRKTSKKGKVTFLLDTTDPEVAGQSYDFLVAYEGGSKAKASESDVFTVTVSS</sequence>
<organism evidence="2 3">
    <name type="scientific">Microlunatus flavus</name>
    <dbReference type="NCBI Taxonomy" id="1036181"/>
    <lineage>
        <taxon>Bacteria</taxon>
        <taxon>Bacillati</taxon>
        <taxon>Actinomycetota</taxon>
        <taxon>Actinomycetes</taxon>
        <taxon>Propionibacteriales</taxon>
        <taxon>Propionibacteriaceae</taxon>
        <taxon>Microlunatus</taxon>
    </lineage>
</organism>
<feature type="chain" id="PRO_5011675035" evidence="1">
    <location>
        <begin position="27"/>
        <end position="161"/>
    </location>
</feature>
<protein>
    <submittedName>
        <fullName evidence="2">Uncharacterized protein</fullName>
    </submittedName>
</protein>
<dbReference type="RefSeq" id="WP_091179905.1">
    <property type="nucleotide sequence ID" value="NZ_FOFA01000004.1"/>
</dbReference>
<reference evidence="3" key="1">
    <citation type="submission" date="2016-10" db="EMBL/GenBank/DDBJ databases">
        <authorList>
            <person name="Varghese N."/>
            <person name="Submissions S."/>
        </authorList>
    </citation>
    <scope>NUCLEOTIDE SEQUENCE [LARGE SCALE GENOMIC DNA]</scope>
    <source>
        <strain evidence="3">CGMCC 4.6856</strain>
    </source>
</reference>
<dbReference type="OrthoDB" id="9932013at2"/>
<proteinExistence type="predicted"/>
<keyword evidence="3" id="KW-1185">Reference proteome</keyword>
<evidence type="ECO:0000256" key="1">
    <source>
        <dbReference type="SAM" id="SignalP"/>
    </source>
</evidence>
<name>A0A1H9H199_9ACTN</name>
<feature type="signal peptide" evidence="1">
    <location>
        <begin position="1"/>
        <end position="26"/>
    </location>
</feature>
<dbReference type="AlphaFoldDB" id="A0A1H9H199"/>
<gene>
    <name evidence="2" type="ORF">SAMN05421756_10485</name>
</gene>
<evidence type="ECO:0000313" key="3">
    <source>
        <dbReference type="Proteomes" id="UP000198504"/>
    </source>
</evidence>
<dbReference type="STRING" id="1036181.SAMN05421756_10485"/>
<accession>A0A1H9H199</accession>